<dbReference type="Proteomes" id="UP000029445">
    <property type="component" value="Chromosome 1"/>
</dbReference>
<dbReference type="Gene3D" id="2.40.50.140">
    <property type="entry name" value="Nucleic acid-binding proteins"/>
    <property type="match status" value="1"/>
</dbReference>
<dbReference type="GO" id="GO:0005840">
    <property type="term" value="C:ribosome"/>
    <property type="evidence" value="ECO:0007669"/>
    <property type="project" value="UniProtKB-KW"/>
</dbReference>
<organism evidence="4 5">
    <name type="scientific">Cryptococcus deuterogattii (strain R265)</name>
    <name type="common">Cryptococcus gattii VGII (strain R265)</name>
    <dbReference type="NCBI Taxonomy" id="294750"/>
    <lineage>
        <taxon>Eukaryota</taxon>
        <taxon>Fungi</taxon>
        <taxon>Dikarya</taxon>
        <taxon>Basidiomycota</taxon>
        <taxon>Agaricomycotina</taxon>
        <taxon>Tremellomycetes</taxon>
        <taxon>Tremellales</taxon>
        <taxon>Cryptococcaceae</taxon>
        <taxon>Cryptococcus</taxon>
        <taxon>Cryptococcus gattii species complex</taxon>
    </lineage>
</organism>
<evidence type="ECO:0000256" key="2">
    <source>
        <dbReference type="ARBA" id="ARBA00022980"/>
    </source>
</evidence>
<dbReference type="GeneID" id="88179773"/>
<dbReference type="CDD" id="cd00364">
    <property type="entry name" value="Ribosomal_uS17"/>
    <property type="match status" value="1"/>
</dbReference>
<dbReference type="InterPro" id="IPR000266">
    <property type="entry name" value="Ribosomal_uS17"/>
</dbReference>
<dbReference type="EMBL" id="CP025759">
    <property type="protein sequence ID" value="KGB77651.1"/>
    <property type="molecule type" value="Genomic_DNA"/>
</dbReference>
<reference evidence="4 5" key="2">
    <citation type="journal article" date="2018" name="Proc. Natl. Acad. Sci.">
        <title>RNAi is a critical determinant of centromere evolution in closely related fungi.</title>
        <authorList>
            <person name="Yadav V."/>
            <person name="Sun S."/>
            <person name="Billmyre R.B."/>
            <person name="Thimmappa B.C."/>
            <person name="Shea T."/>
            <person name="Lintner R."/>
            <person name="Bakkeren G."/>
            <person name="Cuomo C.A."/>
            <person name="Heitman J."/>
            <person name="Sanyal K."/>
        </authorList>
    </citation>
    <scope>NUCLEOTIDE SEQUENCE [LARGE SCALE GENOMIC DNA]</scope>
    <source>
        <strain evidence="4 5">R265</strain>
    </source>
</reference>
<dbReference type="KEGG" id="cdeu:CNBG_3489"/>
<dbReference type="OMA" id="VEHNLTN"/>
<reference evidence="4 5" key="1">
    <citation type="journal article" date="2011" name="MBio">
        <title>Genome variation in Cryptococcus gattii, an emerging pathogen of immunocompetent hosts.</title>
        <authorList>
            <person name="D'Souza C.A."/>
            <person name="Kronstad J.W."/>
            <person name="Taylor G."/>
            <person name="Warren R."/>
            <person name="Yuen M."/>
            <person name="Hu G."/>
            <person name="Jung W.H."/>
            <person name="Sham A."/>
            <person name="Kidd S.E."/>
            <person name="Tangen K."/>
            <person name="Lee N."/>
            <person name="Zeilmaker T."/>
            <person name="Sawkins J."/>
            <person name="McVicker G."/>
            <person name="Shah S."/>
            <person name="Gnerre S."/>
            <person name="Griggs A."/>
            <person name="Zeng Q."/>
            <person name="Bartlett K."/>
            <person name="Li W."/>
            <person name="Wang X."/>
            <person name="Heitman J."/>
            <person name="Stajich J.E."/>
            <person name="Fraser J.A."/>
            <person name="Meyer W."/>
            <person name="Carter D."/>
            <person name="Schein J."/>
            <person name="Krzywinski M."/>
            <person name="Kwon-Chung K.J."/>
            <person name="Varma A."/>
            <person name="Wang J."/>
            <person name="Brunham R."/>
            <person name="Fyfe M."/>
            <person name="Ouellette B.F."/>
            <person name="Siddiqui A."/>
            <person name="Marra M."/>
            <person name="Jones S."/>
            <person name="Holt R."/>
            <person name="Birren B.W."/>
            <person name="Galagan J.E."/>
            <person name="Cuomo C.A."/>
        </authorList>
    </citation>
    <scope>NUCLEOTIDE SEQUENCE [LARGE SCALE GENOMIC DNA]</scope>
    <source>
        <strain evidence="4 5">R265</strain>
    </source>
</reference>
<evidence type="ECO:0000313" key="4">
    <source>
        <dbReference type="EMBL" id="KGB77651.1"/>
    </source>
</evidence>
<dbReference type="GO" id="GO:0005739">
    <property type="term" value="C:mitochondrion"/>
    <property type="evidence" value="ECO:0007669"/>
    <property type="project" value="TreeGrafter"/>
</dbReference>
<dbReference type="InterPro" id="IPR012340">
    <property type="entry name" value="NA-bd_OB-fold"/>
</dbReference>
<evidence type="ECO:0000256" key="1">
    <source>
        <dbReference type="ARBA" id="ARBA00010254"/>
    </source>
</evidence>
<keyword evidence="2 4" id="KW-0689">Ribosomal protein</keyword>
<accession>A0A095D9H9</accession>
<dbReference type="PANTHER" id="PTHR10744:SF1">
    <property type="entry name" value="SMALL RIBOSOMAL SUBUNIT PROTEIN US17M"/>
    <property type="match status" value="1"/>
</dbReference>
<dbReference type="VEuPathDB" id="FungiDB:CNBG_3489"/>
<proteinExistence type="inferred from homology"/>
<dbReference type="GO" id="GO:0006412">
    <property type="term" value="P:translation"/>
    <property type="evidence" value="ECO:0007669"/>
    <property type="project" value="InterPro"/>
</dbReference>
<dbReference type="FunFam" id="2.40.50.140:FF:000417">
    <property type="entry name" value="30S small subunit ribosomal protein S17"/>
    <property type="match status" value="1"/>
</dbReference>
<dbReference type="SUPFAM" id="SSF50249">
    <property type="entry name" value="Nucleic acid-binding proteins"/>
    <property type="match status" value="1"/>
</dbReference>
<dbReference type="Pfam" id="PF00366">
    <property type="entry name" value="Ribosomal_S17"/>
    <property type="match status" value="1"/>
</dbReference>
<dbReference type="AlphaFoldDB" id="A0A095D9H9"/>
<dbReference type="PANTHER" id="PTHR10744">
    <property type="entry name" value="40S RIBOSOMAL PROTEIN S11 FAMILY MEMBER"/>
    <property type="match status" value="1"/>
</dbReference>
<dbReference type="RefSeq" id="XP_062883453.1">
    <property type="nucleotide sequence ID" value="XM_063027498.1"/>
</dbReference>
<dbReference type="GO" id="GO:0003735">
    <property type="term" value="F:structural constituent of ribosome"/>
    <property type="evidence" value="ECO:0007669"/>
    <property type="project" value="InterPro"/>
</dbReference>
<dbReference type="STRING" id="294750.A0A095D9H9"/>
<keyword evidence="5" id="KW-1185">Reference proteome</keyword>
<sequence>MPYQPNHVFKGVVTKVGAMRKTATVTVERIFEHPKILKEIKRHKKFLVHDEGELARLGDRVSIIHGARTSRHKSFRLQSILSRNAQKFPDDPIPIEIPLPSIKPSKQKKLLEKAALRSSKQVDASGGSGKVIDTLKEAQLAKDQATKAAEVAGRNVL</sequence>
<dbReference type="HOGENOM" id="CLU_1677815_0_0_1"/>
<evidence type="ECO:0000256" key="3">
    <source>
        <dbReference type="ARBA" id="ARBA00023274"/>
    </source>
</evidence>
<keyword evidence="3" id="KW-0687">Ribonucleoprotein</keyword>
<comment type="similarity">
    <text evidence="1">Belongs to the universal ribosomal protein uS17 family.</text>
</comment>
<evidence type="ECO:0000313" key="5">
    <source>
        <dbReference type="Proteomes" id="UP000029445"/>
    </source>
</evidence>
<name>A0A095D9H9_CRYD2</name>
<dbReference type="GO" id="GO:1990904">
    <property type="term" value="C:ribonucleoprotein complex"/>
    <property type="evidence" value="ECO:0007669"/>
    <property type="project" value="UniProtKB-KW"/>
</dbReference>
<dbReference type="OrthoDB" id="274752at2759"/>
<protein>
    <submittedName>
        <fullName evidence="4">30S small subunit ribosomal protein S17</fullName>
    </submittedName>
</protein>
<gene>
    <name evidence="4" type="ORF">CNBG_3489</name>
</gene>